<evidence type="ECO:0000313" key="2">
    <source>
        <dbReference type="Proteomes" id="UP000094172"/>
    </source>
</evidence>
<evidence type="ECO:0008006" key="3">
    <source>
        <dbReference type="Google" id="ProtNLM"/>
    </source>
</evidence>
<sequence>MVNAWLSALPAPDQQELIARMRRGSDREFDSGIVELVVHTLLVRLGFEVEVHPQLSHTSRRPDFLAKLADTDQHIFVEVTTMNPPERTTAERNREDMLFETINRARLPAGCYLGYELIEGSPRSPALRRVASTVEQWAQRNNQLARKAIVSEVFDFDGWTVELQLIAGESKKVASRAIGLMGTEARWIAPHLDLRSALERKARRYGELNAPYLIVAAEAREDMWNTGSSSETMLDALLGDRVFRVVKGRRPTPGRARNGFWFARGAPCNQNVSGVLTIPTSQLWALRSTHHQALLAINPWAQHLLPDEFRRLRNIGRTDDGWSVQENNLLADLLDVPEPWPPEEQ</sequence>
<reference evidence="1 2" key="1">
    <citation type="journal article" date="2016" name="Environ. Microbiol.">
        <title>New Methyloceanibacter diversity from North Sea sediments includes methanotroph containing solely the soluble methane monooxygenase.</title>
        <authorList>
            <person name="Vekeman B."/>
            <person name="Kerckhof F.M."/>
            <person name="Cremers G."/>
            <person name="de Vos P."/>
            <person name="Vandamme P."/>
            <person name="Boon N."/>
            <person name="Op den Camp H.J."/>
            <person name="Heylen K."/>
        </authorList>
    </citation>
    <scope>NUCLEOTIDE SEQUENCE [LARGE SCALE GENOMIC DNA]</scope>
    <source>
        <strain evidence="1 2">R-67176</strain>
    </source>
</reference>
<dbReference type="EMBL" id="LPWE01000013">
    <property type="protein sequence ID" value="ODR94128.1"/>
    <property type="molecule type" value="Genomic_DNA"/>
</dbReference>
<dbReference type="AlphaFoldDB" id="A0A1E3VKS2"/>
<keyword evidence="2" id="KW-1185">Reference proteome</keyword>
<proteinExistence type="predicted"/>
<evidence type="ECO:0000313" key="1">
    <source>
        <dbReference type="EMBL" id="ODR94128.1"/>
    </source>
</evidence>
<name>A0A1E3VKS2_9HYPH</name>
<dbReference type="STRING" id="1774970.AUC70_11235"/>
<gene>
    <name evidence="1" type="ORF">AUC70_11235</name>
</gene>
<accession>A0A1E3VKS2</accession>
<organism evidence="1 2">
    <name type="scientific">Methyloceanibacter stevinii</name>
    <dbReference type="NCBI Taxonomy" id="1774970"/>
    <lineage>
        <taxon>Bacteria</taxon>
        <taxon>Pseudomonadati</taxon>
        <taxon>Pseudomonadota</taxon>
        <taxon>Alphaproteobacteria</taxon>
        <taxon>Hyphomicrobiales</taxon>
        <taxon>Hyphomicrobiaceae</taxon>
        <taxon>Methyloceanibacter</taxon>
    </lineage>
</organism>
<protein>
    <recommendedName>
        <fullName evidence="3">Restriction endonuclease</fullName>
    </recommendedName>
</protein>
<comment type="caution">
    <text evidence="1">The sequence shown here is derived from an EMBL/GenBank/DDBJ whole genome shotgun (WGS) entry which is preliminary data.</text>
</comment>
<dbReference type="Proteomes" id="UP000094172">
    <property type="component" value="Unassembled WGS sequence"/>
</dbReference>